<feature type="compositionally biased region" description="Pro residues" evidence="2">
    <location>
        <begin position="338"/>
        <end position="352"/>
    </location>
</feature>
<evidence type="ECO:0000256" key="1">
    <source>
        <dbReference type="SAM" id="Coils"/>
    </source>
</evidence>
<dbReference type="KEGG" id="loi:92359413"/>
<reference evidence="4" key="2">
    <citation type="journal article" date="2021" name="Sci. Data">
        <title>Chromosome-scale genome sequencing, assembly and annotation of six genomes from subfamily Leishmaniinae.</title>
        <authorList>
            <person name="Almutairi H."/>
            <person name="Urbaniak M.D."/>
            <person name="Bates M.D."/>
            <person name="Jariyapan N."/>
            <person name="Kwakye-Nuako G."/>
            <person name="Thomaz Soccol V."/>
            <person name="Al-Salem W.S."/>
            <person name="Dillon R.J."/>
            <person name="Bates P.A."/>
            <person name="Gatherer D."/>
        </authorList>
    </citation>
    <scope>NUCLEOTIDE SEQUENCE [LARGE SCALE GENOMIC DNA]</scope>
</reference>
<feature type="compositionally biased region" description="Polar residues" evidence="2">
    <location>
        <begin position="361"/>
        <end position="373"/>
    </location>
</feature>
<comment type="caution">
    <text evidence="3">The sequence shown here is derived from an EMBL/GenBank/DDBJ whole genome shotgun (WGS) entry which is preliminary data.</text>
</comment>
<dbReference type="PROSITE" id="PS50096">
    <property type="entry name" value="IQ"/>
    <property type="match status" value="1"/>
</dbReference>
<name>A0A836HB11_9TRYP</name>
<protein>
    <submittedName>
        <fullName evidence="3">Uncharacterized protein</fullName>
    </submittedName>
</protein>
<gene>
    <name evidence="3" type="ORF">LSCM4_03476</name>
</gene>
<dbReference type="RefSeq" id="XP_067061416.1">
    <property type="nucleotide sequence ID" value="XM_067205479.1"/>
</dbReference>
<evidence type="ECO:0000256" key="2">
    <source>
        <dbReference type="SAM" id="MobiDB-lite"/>
    </source>
</evidence>
<evidence type="ECO:0000313" key="4">
    <source>
        <dbReference type="Proteomes" id="UP000674143"/>
    </source>
</evidence>
<dbReference type="GeneID" id="92359413"/>
<feature type="region of interest" description="Disordered" evidence="2">
    <location>
        <begin position="335"/>
        <end position="399"/>
    </location>
</feature>
<sequence>MEPLPPIRSSSTRKGEPSTAPPSTYTDVHRPLSLSLSGLAPTTVPVEDGINRNRLRQEAGRRVQRITCGVAERETYMGVLLHIEDRFAHTSHEELRPLVLPPQLPSIARPREPQTAKFSRGIAPCHKSNQGSSAGAFLSAAAATGVPKHTSADGNPEIAEVATGASIKAPSTSATFTDAHGWEMLGLADRTFFRRFMEGTHASAGSSAAHSSAAAQLEVCDPAAPSPLDLLPTPEKYAYLSELETEERQRVLAYEQWDQQVILEMMAVNFVTFVLKPCMDVLRKEELEQREAIAQEEDQLSFYMYNDSPLALQVQEGKRAMKIRELQLERILGLTPEAPRPSAPAEPPPKPSPETAVPASALSQGQSKGDSNGSRSSSSLSARTPSPAATPPHGTDVPSDEARCILRNYVLQRHGASLNAVATRAKTLHDDNLWSQTMMSAYPGPSGCDTMRRSSMLVLPPISSGQTPRRKAVGIADYVALLDESTKYRAKLITAEERCRGDLNRAMYEEQQVVLEWQRRRMHLERLLYWRHQREAAVQEELEALTTVTPVLRLDAQALRLLEVLEGEEETARQATLDEEHMSLAALRQVSKDVSNAFNNIALQRRCMDALNSEVWMTEAAARRQLLTEEEADVRRLRERLHMEHLTMSLASGMAQLRALWCLSIDAVQYKALQVLQRAFHRSLRGRLGWRFTHQALGREISFSRDTKKVAAGARALQSFKDALSAEKARLCEEQAQQHLRAQYALFAYEFSGRTALCAEQEWHRKTIARAHTLHIEEVYAPLLTACVVEESEMRLELEVEEELERDALLAVSATLIDIIDQKGATQKEERAGRRSTVREERASWRRLLGVELDEREEHRIDEEAREAAHTKDRAVFADAAEGESRRHHERAMVAYVAHMSEALAELLDREIDDSATRRGIAQAEAVAARSLLESMATAQCAAYASALAQRRLSELDKVHQQAVLIGETEGRASILHGEAEAWATAGPQLLNLLSGPLRDCIKRRGAVRAISTWYIALRNGEIGRVVSRQRLREDLARHREERQLHSGQIAQRLHTQHVRGQLELMMKEMQREQRKAAQRLLDNVVEREEPCGREQIESLQEIVFGVLERNAEVHLAEVRRGLVNNEALIWQHEAYERKVLERTWRRTFEQLLERRRMHLSGDCFARSIQRAWRGYVARVRCRRQTSTQRAQVTALETQARAVVELEELVEAATQLYKPLLSSSYLATHIRQSLARAYEELAVVVVDAIREHEWSERVALLWEMRYEDCDPCLCEDEARARRALEAQFHMLFQLQSELKEEERLQRTMLVRERTLFLLRILVREEHLRRLSLMSVEDQRRASLRAQFAATASADAQDW</sequence>
<dbReference type="EMBL" id="JAFHLR010000029">
    <property type="protein sequence ID" value="KAG5473413.1"/>
    <property type="molecule type" value="Genomic_DNA"/>
</dbReference>
<keyword evidence="4" id="KW-1185">Reference proteome</keyword>
<proteinExistence type="predicted"/>
<reference evidence="4" key="1">
    <citation type="journal article" date="2021" name="Microbiol. Resour. Announc.">
        <title>LGAAP: Leishmaniinae Genome Assembly and Annotation Pipeline.</title>
        <authorList>
            <person name="Almutairi H."/>
            <person name="Urbaniak M.D."/>
            <person name="Bates M.D."/>
            <person name="Jariyapan N."/>
            <person name="Kwakye-Nuako G."/>
            <person name="Thomaz-Soccol V."/>
            <person name="Al-Salem W.S."/>
            <person name="Dillon R.J."/>
            <person name="Bates P.A."/>
            <person name="Gatherer D."/>
        </authorList>
    </citation>
    <scope>NUCLEOTIDE SEQUENCE [LARGE SCALE GENOMIC DNA]</scope>
</reference>
<feature type="coiled-coil region" evidence="1">
    <location>
        <begin position="1029"/>
        <end position="1088"/>
    </location>
</feature>
<organism evidence="3 4">
    <name type="scientific">Leishmania orientalis</name>
    <dbReference type="NCBI Taxonomy" id="2249476"/>
    <lineage>
        <taxon>Eukaryota</taxon>
        <taxon>Discoba</taxon>
        <taxon>Euglenozoa</taxon>
        <taxon>Kinetoplastea</taxon>
        <taxon>Metakinetoplastina</taxon>
        <taxon>Trypanosomatida</taxon>
        <taxon>Trypanosomatidae</taxon>
        <taxon>Leishmaniinae</taxon>
        <taxon>Leishmania</taxon>
    </lineage>
</organism>
<feature type="compositionally biased region" description="Low complexity" evidence="2">
    <location>
        <begin position="374"/>
        <end position="387"/>
    </location>
</feature>
<dbReference type="Proteomes" id="UP000674143">
    <property type="component" value="Unassembled WGS sequence"/>
</dbReference>
<feature type="region of interest" description="Disordered" evidence="2">
    <location>
        <begin position="1"/>
        <end position="29"/>
    </location>
</feature>
<keyword evidence="1" id="KW-0175">Coiled coil</keyword>
<evidence type="ECO:0000313" key="3">
    <source>
        <dbReference type="EMBL" id="KAG5473413.1"/>
    </source>
</evidence>
<accession>A0A836HB11</accession>